<evidence type="ECO:0000259" key="9">
    <source>
        <dbReference type="SMART" id="SM00865"/>
    </source>
</evidence>
<comment type="caution">
    <text evidence="10">The sequence shown here is derived from an EMBL/GenBank/DDBJ whole genome shotgun (WGS) entry which is preliminary data.</text>
</comment>
<sequence length="533" mass="56573">MNLNLMMNDNDELRPRITVFGVGGAGGNAVNNMIDKRLDGVEFVVANTDAQALAQSKSDSRIQIGPKVTEGLGAGAKPSIGAKAAEETIEDIVDHLMGAHMCFITAGMGGGTGTGAAPIIAQAAREMGILTVGVVTKPFSFEGTKRMRQAEEGVEALQKVVDTLIIIPNQNLFRLANEKTTFTEAFAMADDVLYQGVKGVTDLMVRPGLINLDFADVRAVMDEMGKAMMGTGQADGDNRAVEAAERAIANPLLDEISLNGAKGVLINITGGHDMTLFELDEAANIIRDKVDQDANIIVGSTLDPEMEGMLRVSVVATGIDAEAAAIVDTPAPRRRIAEPLTQNPQVAQTQTEERAAAEDDDLPVPPRRMPAERPAAAATPAASPADEMPAPAYVARPAGARAAMPRVEDDAAGFVAPRAPRRDVTPSAAVQERLDRAVRNEGAPRAAPRAQTEAVAEQPNRMAGLGRLFERVAGHVSDQQAAQRPTASSIAERVSERVASRARNQDADFDDLGNRDTQEDNVEIPAFLRRQAN</sequence>
<feature type="binding site" evidence="4">
    <location>
        <position position="190"/>
    </location>
    <ligand>
        <name>GTP</name>
        <dbReference type="ChEBI" id="CHEBI:37565"/>
    </ligand>
</feature>
<feature type="compositionally biased region" description="Low complexity" evidence="7">
    <location>
        <begin position="372"/>
        <end position="389"/>
    </location>
</feature>
<dbReference type="Pfam" id="PF12327">
    <property type="entry name" value="FtsZ_C"/>
    <property type="match status" value="1"/>
</dbReference>
<dbReference type="RefSeq" id="WP_255330711.1">
    <property type="nucleotide sequence ID" value="NZ_JAKZEU010000005.1"/>
</dbReference>
<dbReference type="SUPFAM" id="SSF55307">
    <property type="entry name" value="Tubulin C-terminal domain-like"/>
    <property type="match status" value="1"/>
</dbReference>
<dbReference type="InterPro" id="IPR036525">
    <property type="entry name" value="Tubulin/FtsZ_GTPase_sf"/>
</dbReference>
<evidence type="ECO:0000256" key="5">
    <source>
        <dbReference type="NCBIfam" id="TIGR00065"/>
    </source>
</evidence>
<dbReference type="Pfam" id="PF00091">
    <property type="entry name" value="Tubulin"/>
    <property type="match status" value="1"/>
</dbReference>
<dbReference type="PRINTS" id="PR00423">
    <property type="entry name" value="CELLDVISFTSZ"/>
</dbReference>
<feature type="binding site" evidence="4">
    <location>
        <position position="146"/>
    </location>
    <ligand>
        <name>GTP</name>
        <dbReference type="ChEBI" id="CHEBI:37565"/>
    </ligand>
</feature>
<evidence type="ECO:0000256" key="2">
    <source>
        <dbReference type="ARBA" id="ARBA00022741"/>
    </source>
</evidence>
<dbReference type="SUPFAM" id="SSF52490">
    <property type="entry name" value="Tubulin nucleotide-binding domain-like"/>
    <property type="match status" value="1"/>
</dbReference>
<dbReference type="EMBL" id="JAKZEU010000005">
    <property type="protein sequence ID" value="MCQ0971710.1"/>
    <property type="molecule type" value="Genomic_DNA"/>
</dbReference>
<comment type="similarity">
    <text evidence="1 4 6">Belongs to the FtsZ family.</text>
</comment>
<organism evidence="10 11">
    <name type="scientific">Paracoccus albicereus</name>
    <dbReference type="NCBI Taxonomy" id="2922394"/>
    <lineage>
        <taxon>Bacteria</taxon>
        <taxon>Pseudomonadati</taxon>
        <taxon>Pseudomonadota</taxon>
        <taxon>Alphaproteobacteria</taxon>
        <taxon>Rhodobacterales</taxon>
        <taxon>Paracoccaceae</taxon>
        <taxon>Paracoccus</taxon>
    </lineage>
</organism>
<dbReference type="InterPro" id="IPR018316">
    <property type="entry name" value="Tubulin/FtsZ_2-layer-sand-dom"/>
</dbReference>
<dbReference type="GO" id="GO:0051301">
    <property type="term" value="P:cell division"/>
    <property type="evidence" value="ECO:0007669"/>
    <property type="project" value="UniProtKB-KW"/>
</dbReference>
<comment type="function">
    <text evidence="4 6">Essential cell division protein that forms a contractile ring structure (Z ring) at the future cell division site. The regulation of the ring assembly controls the timing and the location of cell division. One of the functions of the FtsZ ring is to recruit other cell division proteins to the septum to produce a new cell wall between the dividing cells. Binds GTP and shows GTPase activity.</text>
</comment>
<gene>
    <name evidence="4 10" type="primary">ftsZ</name>
    <name evidence="10" type="ORF">MLD63_14900</name>
</gene>
<keyword evidence="2 4" id="KW-0547">Nucleotide-binding</keyword>
<dbReference type="PROSITE" id="PS01134">
    <property type="entry name" value="FTSZ_1"/>
    <property type="match status" value="1"/>
</dbReference>
<feature type="binding site" evidence="4">
    <location>
        <begin position="111"/>
        <end position="113"/>
    </location>
    <ligand>
        <name>GTP</name>
        <dbReference type="ChEBI" id="CHEBI:37565"/>
    </ligand>
</feature>
<dbReference type="InterPro" id="IPR024757">
    <property type="entry name" value="FtsZ_C"/>
</dbReference>
<feature type="compositionally biased region" description="Polar residues" evidence="7">
    <location>
        <begin position="340"/>
        <end position="350"/>
    </location>
</feature>
<dbReference type="InterPro" id="IPR000158">
    <property type="entry name" value="Cell_div_FtsZ"/>
</dbReference>
<dbReference type="InterPro" id="IPR020805">
    <property type="entry name" value="Cell_div_FtsZ_CS"/>
</dbReference>
<feature type="compositionally biased region" description="Basic and acidic residues" evidence="7">
    <location>
        <begin position="493"/>
        <end position="518"/>
    </location>
</feature>
<reference evidence="10 11" key="1">
    <citation type="submission" date="2022-03" db="EMBL/GenBank/DDBJ databases">
        <authorList>
            <person name="He Y."/>
        </authorList>
    </citation>
    <scope>NUCLEOTIDE SEQUENCE [LARGE SCALE GENOMIC DNA]</scope>
    <source>
        <strain evidence="10 11">TK19116</strain>
    </source>
</reference>
<proteinExistence type="inferred from homology"/>
<evidence type="ECO:0000313" key="11">
    <source>
        <dbReference type="Proteomes" id="UP001203945"/>
    </source>
</evidence>
<feature type="binding site" evidence="4">
    <location>
        <position position="142"/>
    </location>
    <ligand>
        <name>GTP</name>
        <dbReference type="ChEBI" id="CHEBI:37565"/>
    </ligand>
</feature>
<dbReference type="Gene3D" id="3.30.1330.20">
    <property type="entry name" value="Tubulin/FtsZ, C-terminal domain"/>
    <property type="match status" value="1"/>
</dbReference>
<evidence type="ECO:0000259" key="8">
    <source>
        <dbReference type="SMART" id="SM00864"/>
    </source>
</evidence>
<dbReference type="CDD" id="cd02201">
    <property type="entry name" value="FtsZ_type1"/>
    <property type="match status" value="1"/>
</dbReference>
<accession>A0ABT1MTQ5</accession>
<feature type="region of interest" description="Disordered" evidence="7">
    <location>
        <begin position="413"/>
        <end position="461"/>
    </location>
</feature>
<evidence type="ECO:0000256" key="7">
    <source>
        <dbReference type="SAM" id="MobiDB-lite"/>
    </source>
</evidence>
<dbReference type="Proteomes" id="UP001203945">
    <property type="component" value="Unassembled WGS sequence"/>
</dbReference>
<evidence type="ECO:0000313" key="10">
    <source>
        <dbReference type="EMBL" id="MCQ0971710.1"/>
    </source>
</evidence>
<dbReference type="PROSITE" id="PS01135">
    <property type="entry name" value="FTSZ_2"/>
    <property type="match status" value="1"/>
</dbReference>
<dbReference type="InterPro" id="IPR045061">
    <property type="entry name" value="FtsZ/CetZ"/>
</dbReference>
<keyword evidence="4 6" id="KW-0717">Septation</keyword>
<dbReference type="Gene3D" id="3.40.50.1440">
    <property type="entry name" value="Tubulin/FtsZ, GTPase domain"/>
    <property type="match status" value="1"/>
</dbReference>
<feature type="compositionally biased region" description="Polar residues" evidence="7">
    <location>
        <begin position="477"/>
        <end position="489"/>
    </location>
</feature>
<evidence type="ECO:0000256" key="3">
    <source>
        <dbReference type="ARBA" id="ARBA00023134"/>
    </source>
</evidence>
<dbReference type="InterPro" id="IPR003008">
    <property type="entry name" value="Tubulin_FtsZ_GTPase"/>
</dbReference>
<keyword evidence="4 6" id="KW-0132">Cell division</keyword>
<dbReference type="SMART" id="SM00864">
    <property type="entry name" value="Tubulin"/>
    <property type="match status" value="1"/>
</dbReference>
<evidence type="ECO:0000256" key="4">
    <source>
        <dbReference type="HAMAP-Rule" id="MF_00909"/>
    </source>
</evidence>
<feature type="domain" description="Tubulin/FtsZ GTPase" evidence="8">
    <location>
        <begin position="16"/>
        <end position="208"/>
    </location>
</feature>
<dbReference type="NCBIfam" id="TIGR00065">
    <property type="entry name" value="ftsZ"/>
    <property type="match status" value="1"/>
</dbReference>
<dbReference type="InterPro" id="IPR008280">
    <property type="entry name" value="Tub_FtsZ_C"/>
</dbReference>
<comment type="subunit">
    <text evidence="4">Homodimer. Polymerizes to form a dynamic ring structure in a strictly GTP-dependent manner. Interacts directly with several other division proteins.</text>
</comment>
<keyword evidence="4 6" id="KW-0131">Cell cycle</keyword>
<dbReference type="PANTHER" id="PTHR30314:SF3">
    <property type="entry name" value="MITOCHONDRIAL DIVISION PROTEIN FSZA"/>
    <property type="match status" value="1"/>
</dbReference>
<name>A0ABT1MTQ5_9RHOB</name>
<dbReference type="SMART" id="SM00865">
    <property type="entry name" value="Tubulin_C"/>
    <property type="match status" value="1"/>
</dbReference>
<feature type="region of interest" description="Disordered" evidence="7">
    <location>
        <begin position="474"/>
        <end position="533"/>
    </location>
</feature>
<keyword evidence="3 4" id="KW-0342">GTP-binding</keyword>
<feature type="binding site" evidence="4">
    <location>
        <begin position="24"/>
        <end position="28"/>
    </location>
    <ligand>
        <name>GTP</name>
        <dbReference type="ChEBI" id="CHEBI:37565"/>
    </ligand>
</feature>
<evidence type="ECO:0000256" key="1">
    <source>
        <dbReference type="ARBA" id="ARBA00009690"/>
    </source>
</evidence>
<evidence type="ECO:0000256" key="6">
    <source>
        <dbReference type="RuleBase" id="RU000631"/>
    </source>
</evidence>
<keyword evidence="11" id="KW-1185">Reference proteome</keyword>
<keyword evidence="4" id="KW-0963">Cytoplasm</keyword>
<dbReference type="PANTHER" id="PTHR30314">
    <property type="entry name" value="CELL DIVISION PROTEIN FTSZ-RELATED"/>
    <property type="match status" value="1"/>
</dbReference>
<dbReference type="HAMAP" id="MF_00909">
    <property type="entry name" value="FtsZ"/>
    <property type="match status" value="1"/>
</dbReference>
<protein>
    <recommendedName>
        <fullName evidence="4 5">Cell division protein FtsZ</fullName>
    </recommendedName>
</protein>
<feature type="domain" description="Tubulin/FtsZ 2-layer sandwich" evidence="9">
    <location>
        <begin position="210"/>
        <end position="328"/>
    </location>
</feature>
<feature type="region of interest" description="Disordered" evidence="7">
    <location>
        <begin position="330"/>
        <end position="389"/>
    </location>
</feature>
<comment type="subcellular location">
    <subcellularLocation>
        <location evidence="4">Cytoplasm</location>
    </subcellularLocation>
    <text evidence="4">Assembles at midcell at the inner surface of the cytoplasmic membrane.</text>
</comment>
<dbReference type="InterPro" id="IPR037103">
    <property type="entry name" value="Tubulin/FtsZ-like_C"/>
</dbReference>